<keyword evidence="4" id="KW-0805">Transcription regulation</keyword>
<dbReference type="STRING" id="4540.A0A3L6T2T3"/>
<keyword evidence="9" id="KW-1185">Reference proteome</keyword>
<keyword evidence="3" id="KW-0862">Zinc</keyword>
<dbReference type="EMBL" id="PQIB02000003">
    <property type="protein sequence ID" value="RLN31032.1"/>
    <property type="molecule type" value="Genomic_DNA"/>
</dbReference>
<dbReference type="GO" id="GO:0008270">
    <property type="term" value="F:zinc ion binding"/>
    <property type="evidence" value="ECO:0007669"/>
    <property type="project" value="UniProtKB-KW"/>
</dbReference>
<dbReference type="AlphaFoldDB" id="A0A3L6T2T3"/>
<dbReference type="InterPro" id="IPR056280">
    <property type="entry name" value="AIPP2-like_SPOC"/>
</dbReference>
<evidence type="ECO:0000313" key="9">
    <source>
        <dbReference type="Proteomes" id="UP000275267"/>
    </source>
</evidence>
<accession>A0A3L6T2T3</accession>
<proteinExistence type="predicted"/>
<dbReference type="OrthoDB" id="611115at2759"/>
<dbReference type="Proteomes" id="UP000275267">
    <property type="component" value="Unassembled WGS sequence"/>
</dbReference>
<evidence type="ECO:0000256" key="2">
    <source>
        <dbReference type="ARBA" id="ARBA00022771"/>
    </source>
</evidence>
<feature type="compositionally biased region" description="Polar residues" evidence="6">
    <location>
        <begin position="360"/>
        <end position="379"/>
    </location>
</feature>
<dbReference type="PANTHER" id="PTHR33304:SF49">
    <property type="entry name" value="OS12G0161500 PROTEIN"/>
    <property type="match status" value="1"/>
</dbReference>
<protein>
    <recommendedName>
        <fullName evidence="7">AIPP2-like SPOC-like domain-containing protein</fullName>
    </recommendedName>
</protein>
<evidence type="ECO:0000256" key="5">
    <source>
        <dbReference type="ARBA" id="ARBA00023163"/>
    </source>
</evidence>
<dbReference type="GO" id="GO:0140566">
    <property type="term" value="F:histone reader activity"/>
    <property type="evidence" value="ECO:0007669"/>
    <property type="project" value="InterPro"/>
</dbReference>
<dbReference type="GO" id="GO:0034244">
    <property type="term" value="P:negative regulation of transcription elongation by RNA polymerase II"/>
    <property type="evidence" value="ECO:0007669"/>
    <property type="project" value="InterPro"/>
</dbReference>
<dbReference type="InterPro" id="IPR049914">
    <property type="entry name" value="PHD1-3/5-6"/>
</dbReference>
<dbReference type="Pfam" id="PF23121">
    <property type="entry name" value="SPOC_AIPP2"/>
    <property type="match status" value="1"/>
</dbReference>
<reference evidence="9" key="1">
    <citation type="journal article" date="2019" name="Nat. Commun.">
        <title>The genome of broomcorn millet.</title>
        <authorList>
            <person name="Zou C."/>
            <person name="Miki D."/>
            <person name="Li D."/>
            <person name="Tang Q."/>
            <person name="Xiao L."/>
            <person name="Rajput S."/>
            <person name="Deng P."/>
            <person name="Jia W."/>
            <person name="Huang R."/>
            <person name="Zhang M."/>
            <person name="Sun Y."/>
            <person name="Hu J."/>
            <person name="Fu X."/>
            <person name="Schnable P.S."/>
            <person name="Li F."/>
            <person name="Zhang H."/>
            <person name="Feng B."/>
            <person name="Zhu X."/>
            <person name="Liu R."/>
            <person name="Schnable J.C."/>
            <person name="Zhu J.-K."/>
            <person name="Zhang H."/>
        </authorList>
    </citation>
    <scope>NUCLEOTIDE SEQUENCE [LARGE SCALE GENOMIC DNA]</scope>
</reference>
<sequence>MGMVPKENNCTPSENIDIENQMEYQSEPSKLLDLAKFILADSATEEEISDSVQNFGKKKPRKRRKLILLNDDDDENEEEKAVDVQLESVSPRSLKYDGPMMKHRVDNEYSVEAAALTGDFRNENPNNGRPVKKQRGYINFNKDEDAIVGAANSDFALDDVTNYALNDGTNMALENIVAHDHCLQSRMISNSESADLYIYSQPADEPIRRAKEVLNELMREIIEGGSALKLTVGISDLLIFPSTILPEQNHLYQGKHYLWGVFKRRKDMSDKGVVAREQDGTAQCKQQEQNFLDQQVGSVCASEKGELQEEHRLCQRDLEQHKSSDQDTNVVNHVENQQVLMESDSEAQMEAMKIPIVGSNSSMHSEQTNQHEGITSSPEFNAPSAAKPSAEGDHGPSCSGSDPPTTKLFGILVAQTPKARLLFQEMASEGALVFPVQEETVIADYTSTRSSAGDGSRLNPDYQNLLEHSQPFDFISTGLVEPPQADAVASDGCLELFPVRKEQTGRAPGAEARSMEVDLELSLSVPSRPTPVFQL</sequence>
<gene>
    <name evidence="8" type="ORF">C2845_PM05G04930</name>
</gene>
<dbReference type="PANTHER" id="PTHR33304">
    <property type="match status" value="1"/>
</dbReference>
<evidence type="ECO:0000313" key="8">
    <source>
        <dbReference type="EMBL" id="RLN31032.1"/>
    </source>
</evidence>
<evidence type="ECO:0000256" key="4">
    <source>
        <dbReference type="ARBA" id="ARBA00023015"/>
    </source>
</evidence>
<comment type="caution">
    <text evidence="8">The sequence shown here is derived from an EMBL/GenBank/DDBJ whole genome shotgun (WGS) entry which is preliminary data.</text>
</comment>
<evidence type="ECO:0000256" key="3">
    <source>
        <dbReference type="ARBA" id="ARBA00022833"/>
    </source>
</evidence>
<evidence type="ECO:0000256" key="1">
    <source>
        <dbReference type="ARBA" id="ARBA00022723"/>
    </source>
</evidence>
<feature type="domain" description="AIPP2-like SPOC-like" evidence="7">
    <location>
        <begin position="172"/>
        <end position="262"/>
    </location>
</feature>
<keyword evidence="2" id="KW-0863">Zinc-finger</keyword>
<name>A0A3L6T2T3_PANMI</name>
<feature type="region of interest" description="Disordered" evidence="6">
    <location>
        <begin position="360"/>
        <end position="403"/>
    </location>
</feature>
<organism evidence="8 9">
    <name type="scientific">Panicum miliaceum</name>
    <name type="common">Proso millet</name>
    <name type="synonym">Broomcorn millet</name>
    <dbReference type="NCBI Taxonomy" id="4540"/>
    <lineage>
        <taxon>Eukaryota</taxon>
        <taxon>Viridiplantae</taxon>
        <taxon>Streptophyta</taxon>
        <taxon>Embryophyta</taxon>
        <taxon>Tracheophyta</taxon>
        <taxon>Spermatophyta</taxon>
        <taxon>Magnoliopsida</taxon>
        <taxon>Liliopsida</taxon>
        <taxon>Poales</taxon>
        <taxon>Poaceae</taxon>
        <taxon>PACMAD clade</taxon>
        <taxon>Panicoideae</taxon>
        <taxon>Panicodae</taxon>
        <taxon>Paniceae</taxon>
        <taxon>Panicinae</taxon>
        <taxon>Panicum</taxon>
        <taxon>Panicum sect. Panicum</taxon>
    </lineage>
</organism>
<keyword evidence="1" id="KW-0479">Metal-binding</keyword>
<evidence type="ECO:0000256" key="6">
    <source>
        <dbReference type="SAM" id="MobiDB-lite"/>
    </source>
</evidence>
<keyword evidence="5" id="KW-0804">Transcription</keyword>
<evidence type="ECO:0000259" key="7">
    <source>
        <dbReference type="Pfam" id="PF23121"/>
    </source>
</evidence>